<dbReference type="PROSITE" id="PS50198">
    <property type="entry name" value="PPIC_PPIASE_2"/>
    <property type="match status" value="1"/>
</dbReference>
<dbReference type="Pfam" id="PF13616">
    <property type="entry name" value="Rotamase_3"/>
    <property type="match status" value="1"/>
</dbReference>
<evidence type="ECO:0000256" key="10">
    <source>
        <dbReference type="ARBA" id="ARBA00042775"/>
    </source>
</evidence>
<keyword evidence="7" id="KW-0143">Chaperone</keyword>
<evidence type="ECO:0000256" key="4">
    <source>
        <dbReference type="ARBA" id="ARBA00022692"/>
    </source>
</evidence>
<keyword evidence="5" id="KW-1133">Transmembrane helix</keyword>
<name>A0ABR4XKF1_9PORP</name>
<keyword evidence="11" id="KW-0697">Rotamase</keyword>
<dbReference type="InterPro" id="IPR000297">
    <property type="entry name" value="PPIase_PpiC"/>
</dbReference>
<evidence type="ECO:0000256" key="2">
    <source>
        <dbReference type="ARBA" id="ARBA00022475"/>
    </source>
</evidence>
<protein>
    <recommendedName>
        <fullName evidence="9">Periplasmic chaperone PpiD</fullName>
    </recommendedName>
    <alternativeName>
        <fullName evidence="10">Periplasmic folding chaperone</fullName>
    </alternativeName>
</protein>
<keyword evidence="3" id="KW-0997">Cell inner membrane</keyword>
<keyword evidence="11" id="KW-0413">Isomerase</keyword>
<keyword evidence="6" id="KW-0472">Membrane</keyword>
<dbReference type="RefSeq" id="WP_036791788.1">
    <property type="nucleotide sequence ID" value="NZ_JQZV01000013.1"/>
</dbReference>
<evidence type="ECO:0000256" key="5">
    <source>
        <dbReference type="ARBA" id="ARBA00022989"/>
    </source>
</evidence>
<evidence type="ECO:0000256" key="7">
    <source>
        <dbReference type="ARBA" id="ARBA00023186"/>
    </source>
</evidence>
<dbReference type="Gene3D" id="3.10.50.40">
    <property type="match status" value="1"/>
</dbReference>
<evidence type="ECO:0000259" key="12">
    <source>
        <dbReference type="PROSITE" id="PS50198"/>
    </source>
</evidence>
<dbReference type="SUPFAM" id="SSF109998">
    <property type="entry name" value="Triger factor/SurA peptide-binding domain-like"/>
    <property type="match status" value="1"/>
</dbReference>
<dbReference type="PANTHER" id="PTHR47529:SF1">
    <property type="entry name" value="PERIPLASMIC CHAPERONE PPID"/>
    <property type="match status" value="1"/>
</dbReference>
<keyword evidence="4" id="KW-0812">Transmembrane</keyword>
<dbReference type="EMBL" id="JQZV01000013">
    <property type="protein sequence ID" value="KGN91997.1"/>
    <property type="molecule type" value="Genomic_DNA"/>
</dbReference>
<dbReference type="PANTHER" id="PTHR47529">
    <property type="entry name" value="PEPTIDYL-PROLYL CIS-TRANS ISOMERASE D"/>
    <property type="match status" value="1"/>
</dbReference>
<comment type="similarity">
    <text evidence="8">Belongs to the PpiD chaperone family.</text>
</comment>
<gene>
    <name evidence="13" type="ORF">HQ43_08095</name>
</gene>
<sequence length="717" mass="79892">MATLEKIRSKYAILLVVLLGLAMLAFVLGDLFRGGSALFQDSQMVVLSVNGENVKIQDFEKRVEETTENYKMFSGNRELTEADYQQIRNQVYSMIIMENVLNSEAEKIGLTISPEEVYDLVQGENISPLILQSPMFKDEQGNFDRNGFIEFRKSIGEKQVNEASPELRQQLLQYRAYWLSIENQVKEFRLNEKYDALLTKGIVANKLDIAAATTEEKEIATIAYVAQNSFAMADSLVSVSDAEMKEYYNTHKEMFKVPAYRVVDVIYSTLLPSEKDKEDTKKDIEDAAAELAQGDNYDDIISSYSDMKYIDSYLSEGLLSSEYFYTGMLDELKSAEVGAVLPVHHNSGTYAVAKLVGRKVAPDSIFIRHILQPSTAEGTKVIDSLLNVLGSTPAAFSDLAAQFSQDPGSKDNAGELGWVTEVQALQSFGEEFRDALFSAQINKPFKFTSRFGEHILLVDKATAPVNKYKVAYLSKSVEPGTETYTKAYNDISSFKAAYNKAEGIDTAAINKGYQVLYNMEVYPSSSAIAQNIQSSRELVRWAFNNPKGSISDIKDYDDKFVMAVVRKEIPQGYKPFEESKEEIRPVLLNEKKVEKLFAQLKSENPQSLEAFAAAHSLPADTLKHLGFASTRIDGVGFEPALNAVAASAPLNKVLPVKGMNGVYVVKVEERVPNINSPLTGASAGDLIQANLQSKVRMQALRLLMSKMDVVDNRVRFY</sequence>
<evidence type="ECO:0000313" key="13">
    <source>
        <dbReference type="EMBL" id="KGN91997.1"/>
    </source>
</evidence>
<dbReference type="InterPro" id="IPR027304">
    <property type="entry name" value="Trigger_fact/SurA_dom_sf"/>
</dbReference>
<evidence type="ECO:0000256" key="11">
    <source>
        <dbReference type="PROSITE-ProRule" id="PRU00278"/>
    </source>
</evidence>
<dbReference type="Proteomes" id="UP000030101">
    <property type="component" value="Unassembled WGS sequence"/>
</dbReference>
<evidence type="ECO:0000256" key="8">
    <source>
        <dbReference type="ARBA" id="ARBA00038408"/>
    </source>
</evidence>
<proteinExistence type="inferred from homology"/>
<evidence type="ECO:0000256" key="9">
    <source>
        <dbReference type="ARBA" id="ARBA00040743"/>
    </source>
</evidence>
<accession>A0ABR4XKF1</accession>
<evidence type="ECO:0000256" key="3">
    <source>
        <dbReference type="ARBA" id="ARBA00022519"/>
    </source>
</evidence>
<dbReference type="Pfam" id="PF13623">
    <property type="entry name" value="SurA_N_2"/>
    <property type="match status" value="1"/>
</dbReference>
<comment type="subcellular location">
    <subcellularLocation>
        <location evidence="1">Cell inner membrane</location>
        <topology evidence="1">Single-pass type II membrane protein</topology>
        <orientation evidence="1">Periplasmic side</orientation>
    </subcellularLocation>
</comment>
<evidence type="ECO:0000313" key="14">
    <source>
        <dbReference type="Proteomes" id="UP000030101"/>
    </source>
</evidence>
<evidence type="ECO:0000256" key="6">
    <source>
        <dbReference type="ARBA" id="ARBA00023136"/>
    </source>
</evidence>
<feature type="domain" description="PpiC" evidence="12">
    <location>
        <begin position="362"/>
        <end position="460"/>
    </location>
</feature>
<reference evidence="13 14" key="1">
    <citation type="submission" date="2014-08" db="EMBL/GenBank/DDBJ databases">
        <title>Porphyromonas canoris strain:OH2762 Genome sequencing.</title>
        <authorList>
            <person name="Wallis C."/>
            <person name="Deusch O."/>
            <person name="O'Flynn C."/>
            <person name="Davis I."/>
            <person name="Jospin G."/>
            <person name="Darling A.E."/>
            <person name="Coil D.A."/>
            <person name="Alexiev A."/>
            <person name="Horsfall A."/>
            <person name="Kirkwood N."/>
            <person name="Harris S."/>
            <person name="Eisen J.A."/>
        </authorList>
    </citation>
    <scope>NUCLEOTIDE SEQUENCE [LARGE SCALE GENOMIC DNA]</scope>
    <source>
        <strain evidence="14">COT-108 OH2762</strain>
    </source>
</reference>
<organism evidence="13 14">
    <name type="scientific">Porphyromonas canoris</name>
    <dbReference type="NCBI Taxonomy" id="36875"/>
    <lineage>
        <taxon>Bacteria</taxon>
        <taxon>Pseudomonadati</taxon>
        <taxon>Bacteroidota</taxon>
        <taxon>Bacteroidia</taxon>
        <taxon>Bacteroidales</taxon>
        <taxon>Porphyromonadaceae</taxon>
        <taxon>Porphyromonas</taxon>
    </lineage>
</organism>
<evidence type="ECO:0000256" key="1">
    <source>
        <dbReference type="ARBA" id="ARBA00004382"/>
    </source>
</evidence>
<comment type="caution">
    <text evidence="13">The sequence shown here is derived from an EMBL/GenBank/DDBJ whole genome shotgun (WGS) entry which is preliminary data.</text>
</comment>
<dbReference type="Gene3D" id="1.10.4030.10">
    <property type="entry name" value="Porin chaperone SurA, peptide-binding domain"/>
    <property type="match status" value="1"/>
</dbReference>
<keyword evidence="2" id="KW-1003">Cell membrane</keyword>
<keyword evidence="14" id="KW-1185">Reference proteome</keyword>
<dbReference type="InterPro" id="IPR052029">
    <property type="entry name" value="PpiD_chaperone"/>
</dbReference>
<dbReference type="InterPro" id="IPR046357">
    <property type="entry name" value="PPIase_dom_sf"/>
</dbReference>
<dbReference type="SUPFAM" id="SSF54534">
    <property type="entry name" value="FKBP-like"/>
    <property type="match status" value="1"/>
</dbReference>